<evidence type="ECO:0000256" key="7">
    <source>
        <dbReference type="ARBA" id="ARBA00023170"/>
    </source>
</evidence>
<feature type="domain" description="G-protein coupled receptors family 1 profile" evidence="9">
    <location>
        <begin position="21"/>
        <end position="260"/>
    </location>
</feature>
<keyword evidence="5" id="KW-0297">G-protein coupled receptor</keyword>
<keyword evidence="3" id="KW-0812">Transmembrane</keyword>
<dbReference type="SUPFAM" id="SSF81321">
    <property type="entry name" value="Family A G protein-coupled receptor-like"/>
    <property type="match status" value="1"/>
</dbReference>
<dbReference type="VEuPathDB" id="VectorBase:SSCA002030"/>
<dbReference type="PANTHER" id="PTHR45695">
    <property type="entry name" value="LEUCOKININ RECEPTOR-RELATED"/>
    <property type="match status" value="1"/>
</dbReference>
<keyword evidence="8" id="KW-0807">Transducer</keyword>
<evidence type="ECO:0000256" key="4">
    <source>
        <dbReference type="ARBA" id="ARBA00022989"/>
    </source>
</evidence>
<name>A0A132AD49_SARSC</name>
<keyword evidence="4" id="KW-1133">Transmembrane helix</keyword>
<dbReference type="InterPro" id="IPR017452">
    <property type="entry name" value="GPCR_Rhodpsn_7TM"/>
</dbReference>
<evidence type="ECO:0000313" key="10">
    <source>
        <dbReference type="EMBL" id="KPM08898.1"/>
    </source>
</evidence>
<dbReference type="GO" id="GO:0008188">
    <property type="term" value="F:neuropeptide receptor activity"/>
    <property type="evidence" value="ECO:0007669"/>
    <property type="project" value="TreeGrafter"/>
</dbReference>
<comment type="similarity">
    <text evidence="2">Belongs to the G-protein coupled receptor 1 family.</text>
</comment>
<keyword evidence="6" id="KW-0472">Membrane</keyword>
<evidence type="ECO:0000256" key="3">
    <source>
        <dbReference type="ARBA" id="ARBA00022692"/>
    </source>
</evidence>
<comment type="subcellular location">
    <subcellularLocation>
        <location evidence="1">Membrane</location>
        <topology evidence="1">Multi-pass membrane protein</topology>
    </subcellularLocation>
</comment>
<evidence type="ECO:0000256" key="5">
    <source>
        <dbReference type="ARBA" id="ARBA00023040"/>
    </source>
</evidence>
<dbReference type="GO" id="GO:0005886">
    <property type="term" value="C:plasma membrane"/>
    <property type="evidence" value="ECO:0007669"/>
    <property type="project" value="TreeGrafter"/>
</dbReference>
<comment type="caution">
    <text evidence="10">The sequence shown here is derived from an EMBL/GenBank/DDBJ whole genome shotgun (WGS) entry which is preliminary data.</text>
</comment>
<keyword evidence="7 10" id="KW-0675">Receptor</keyword>
<dbReference type="EMBL" id="JXLN01012850">
    <property type="protein sequence ID" value="KPM08898.1"/>
    <property type="molecule type" value="Genomic_DNA"/>
</dbReference>
<dbReference type="Gene3D" id="1.20.1070.10">
    <property type="entry name" value="Rhodopsin 7-helix transmembrane proteins"/>
    <property type="match status" value="1"/>
</dbReference>
<evidence type="ECO:0000256" key="8">
    <source>
        <dbReference type="ARBA" id="ARBA00023224"/>
    </source>
</evidence>
<dbReference type="OrthoDB" id="10049706at2759"/>
<dbReference type="AlphaFoldDB" id="A0A132AD49"/>
<organism evidence="10 11">
    <name type="scientific">Sarcoptes scabiei</name>
    <name type="common">Itch mite</name>
    <name type="synonym">Acarus scabiei</name>
    <dbReference type="NCBI Taxonomy" id="52283"/>
    <lineage>
        <taxon>Eukaryota</taxon>
        <taxon>Metazoa</taxon>
        <taxon>Ecdysozoa</taxon>
        <taxon>Arthropoda</taxon>
        <taxon>Chelicerata</taxon>
        <taxon>Arachnida</taxon>
        <taxon>Acari</taxon>
        <taxon>Acariformes</taxon>
        <taxon>Sarcoptiformes</taxon>
        <taxon>Astigmata</taxon>
        <taxon>Psoroptidia</taxon>
        <taxon>Sarcoptoidea</taxon>
        <taxon>Sarcoptidae</taxon>
        <taxon>Sarcoptinae</taxon>
        <taxon>Sarcoptes</taxon>
    </lineage>
</organism>
<protein>
    <submittedName>
        <fullName evidence="10">Gastrin-releasing peptide receptor-like protein</fullName>
    </submittedName>
</protein>
<dbReference type="PANTHER" id="PTHR45695:SF26">
    <property type="entry name" value="NEUROPEPTIDE CCHAMIDE-1 RECEPTOR"/>
    <property type="match status" value="1"/>
</dbReference>
<accession>A0A132AD49</accession>
<gene>
    <name evidence="10" type="ORF">QR98_0074240</name>
</gene>
<evidence type="ECO:0000256" key="1">
    <source>
        <dbReference type="ARBA" id="ARBA00004141"/>
    </source>
</evidence>
<evidence type="ECO:0000256" key="6">
    <source>
        <dbReference type="ARBA" id="ARBA00023136"/>
    </source>
</evidence>
<evidence type="ECO:0000313" key="11">
    <source>
        <dbReference type="Proteomes" id="UP000616769"/>
    </source>
</evidence>
<proteinExistence type="inferred from homology"/>
<dbReference type="InterPro" id="IPR000276">
    <property type="entry name" value="GPCR_Rhodpsn"/>
</dbReference>
<dbReference type="PROSITE" id="PS50262">
    <property type="entry name" value="G_PROTEIN_RECEP_F1_2"/>
    <property type="match status" value="1"/>
</dbReference>
<evidence type="ECO:0000256" key="2">
    <source>
        <dbReference type="ARBA" id="ARBA00010663"/>
    </source>
</evidence>
<sequence length="260" mass="29626">MNESDLVSIDGHEEEQYIPYENRPETYVVPIHKSMRTVANVYILSLALGDLALILISVPFVSTIYTFESWPYGLAVCKISEFARDLSIGVTVFTLTTLSIQRYTATHHPIRYLSQKGRGTLTKTNALIWLLSIILATPGAYNSFIMHVNIDTNQTIQVCYPFPPNLGQWYPKLIVIMKFLSYYAIPLCMITIFYSLMARSLIRTTENPIGQNESHQKLLKNRLKISKIVLGLVIIFAMCFFPNQVSRYVSFNYTLSLSCV</sequence>
<dbReference type="Proteomes" id="UP000616769">
    <property type="component" value="Unassembled WGS sequence"/>
</dbReference>
<reference evidence="10 11" key="1">
    <citation type="journal article" date="2015" name="Parasit. Vectors">
        <title>Draft genome of the scabies mite.</title>
        <authorList>
            <person name="Rider S.D.Jr."/>
            <person name="Morgan M.S."/>
            <person name="Arlian L.G."/>
        </authorList>
    </citation>
    <scope>NUCLEOTIDE SEQUENCE [LARGE SCALE GENOMIC DNA]</scope>
    <source>
        <strain evidence="10">Arlian Lab</strain>
    </source>
</reference>
<evidence type="ECO:0000259" key="9">
    <source>
        <dbReference type="PROSITE" id="PS50262"/>
    </source>
</evidence>
<dbReference type="PRINTS" id="PR00237">
    <property type="entry name" value="GPCRRHODOPSN"/>
</dbReference>
<dbReference type="Pfam" id="PF00001">
    <property type="entry name" value="7tm_1"/>
    <property type="match status" value="1"/>
</dbReference>